<evidence type="ECO:0000256" key="6">
    <source>
        <dbReference type="ARBA" id="ARBA00023136"/>
    </source>
</evidence>
<feature type="transmembrane region" description="Helical" evidence="8">
    <location>
        <begin position="332"/>
        <end position="351"/>
    </location>
</feature>
<feature type="transmembrane region" description="Helical" evidence="8">
    <location>
        <begin position="428"/>
        <end position="448"/>
    </location>
</feature>
<dbReference type="GO" id="GO:0005886">
    <property type="term" value="C:plasma membrane"/>
    <property type="evidence" value="ECO:0007669"/>
    <property type="project" value="UniProtKB-SubCell"/>
</dbReference>
<name>A0A2U2RNR1_9MICO</name>
<dbReference type="PROSITE" id="PS50850">
    <property type="entry name" value="MFS"/>
    <property type="match status" value="1"/>
</dbReference>
<dbReference type="PANTHER" id="PTHR43045:SF1">
    <property type="entry name" value="SHIKIMATE TRANSPORTER"/>
    <property type="match status" value="1"/>
</dbReference>
<gene>
    <name evidence="10" type="ORF">DEO23_02010</name>
</gene>
<dbReference type="RefSeq" id="WP_109274320.1">
    <property type="nucleotide sequence ID" value="NZ_QFKX01000001.1"/>
</dbReference>
<evidence type="ECO:0000313" key="10">
    <source>
        <dbReference type="EMBL" id="PWH07435.1"/>
    </source>
</evidence>
<evidence type="ECO:0000313" key="11">
    <source>
        <dbReference type="Proteomes" id="UP000245590"/>
    </source>
</evidence>
<dbReference type="Pfam" id="PF07690">
    <property type="entry name" value="MFS_1"/>
    <property type="match status" value="1"/>
</dbReference>
<feature type="transmembrane region" description="Helical" evidence="8">
    <location>
        <begin position="268"/>
        <end position="292"/>
    </location>
</feature>
<evidence type="ECO:0000256" key="7">
    <source>
        <dbReference type="SAM" id="MobiDB-lite"/>
    </source>
</evidence>
<dbReference type="OrthoDB" id="8953821at2"/>
<dbReference type="PANTHER" id="PTHR43045">
    <property type="entry name" value="SHIKIMATE TRANSPORTER"/>
    <property type="match status" value="1"/>
</dbReference>
<evidence type="ECO:0000256" key="3">
    <source>
        <dbReference type="ARBA" id="ARBA00022475"/>
    </source>
</evidence>
<dbReference type="InterPro" id="IPR020846">
    <property type="entry name" value="MFS_dom"/>
</dbReference>
<feature type="transmembrane region" description="Helical" evidence="8">
    <location>
        <begin position="110"/>
        <end position="129"/>
    </location>
</feature>
<sequence length="466" mass="48737">MSAPAAQNPGATGPDASSPGAPGTGPDSPRRRPAHARTIAGGAIGTLMEYFDYYLYGLAAAAVFPQVFFSGNDPFVAQLESFGTFAVGFLFRPLGGVVFGYIGDRMGRKVTLLVTVIGMGLATAAIGLIPPDHMIGATAPILLLVFRMLQGLFVGGEMGGAATMVVEHAPVGRRGLFGAFLISGAGIANVLSAGMMAGLGLGPDSFFMTWGWRIPFLFSLVLAICAVLLRRQLHESEEFTTHTQGLEIGRIQRRSPLAAVCRHPKNTLLGILIGLPQSIAGYIVLTYGLAFMVSDGTAAQVGFIGTVIVGALQMVIAPAYGALSDKVGRRKFYIAGCIGFAVLVWPAFLLYATGSTWLIWLGMVVGFVIPGVAMQSTLSTMLTEMFDVEERTTGVNIGYQLSNTLGGGLAPLIATALVGWASGQIWPVIVYVVVICLVGAVATAAASYRPDTADAGRLHDLEVTSA</sequence>
<comment type="subcellular location">
    <subcellularLocation>
        <location evidence="1">Cell membrane</location>
        <topology evidence="1">Multi-pass membrane protein</topology>
    </subcellularLocation>
</comment>
<organism evidence="10 11">
    <name type="scientific">Brachybacterium endophyticum</name>
    <dbReference type="NCBI Taxonomy" id="2182385"/>
    <lineage>
        <taxon>Bacteria</taxon>
        <taxon>Bacillati</taxon>
        <taxon>Actinomycetota</taxon>
        <taxon>Actinomycetes</taxon>
        <taxon>Micrococcales</taxon>
        <taxon>Dermabacteraceae</taxon>
        <taxon>Brachybacterium</taxon>
    </lineage>
</organism>
<keyword evidence="2" id="KW-0813">Transport</keyword>
<dbReference type="Gene3D" id="1.20.1250.20">
    <property type="entry name" value="MFS general substrate transporter like domains"/>
    <property type="match status" value="2"/>
</dbReference>
<feature type="transmembrane region" description="Helical" evidence="8">
    <location>
        <begin position="298"/>
        <end position="320"/>
    </location>
</feature>
<dbReference type="InterPro" id="IPR011701">
    <property type="entry name" value="MFS"/>
</dbReference>
<feature type="transmembrane region" description="Helical" evidence="8">
    <location>
        <begin position="135"/>
        <end position="155"/>
    </location>
</feature>
<dbReference type="EMBL" id="QFKX01000001">
    <property type="protein sequence ID" value="PWH07435.1"/>
    <property type="molecule type" value="Genomic_DNA"/>
</dbReference>
<evidence type="ECO:0000256" key="4">
    <source>
        <dbReference type="ARBA" id="ARBA00022692"/>
    </source>
</evidence>
<dbReference type="GO" id="GO:0022857">
    <property type="term" value="F:transmembrane transporter activity"/>
    <property type="evidence" value="ECO:0007669"/>
    <property type="project" value="InterPro"/>
</dbReference>
<proteinExistence type="predicted"/>
<comment type="caution">
    <text evidence="10">The sequence shown here is derived from an EMBL/GenBank/DDBJ whole genome shotgun (WGS) entry which is preliminary data.</text>
</comment>
<feature type="region of interest" description="Disordered" evidence="7">
    <location>
        <begin position="1"/>
        <end position="34"/>
    </location>
</feature>
<feature type="domain" description="Major facilitator superfamily (MFS) profile" evidence="9">
    <location>
        <begin position="38"/>
        <end position="451"/>
    </location>
</feature>
<accession>A0A2U2RNR1</accession>
<keyword evidence="4 8" id="KW-0812">Transmembrane</keyword>
<reference evidence="10 11" key="1">
    <citation type="submission" date="2018-05" db="EMBL/GenBank/DDBJ databases">
        <title>Brachybacterium sp. M1HQ-2T, whole genome shotgun sequence.</title>
        <authorList>
            <person name="Tuo L."/>
        </authorList>
    </citation>
    <scope>NUCLEOTIDE SEQUENCE [LARGE SCALE GENOMIC DNA]</scope>
    <source>
        <strain evidence="10 11">M1HQ-2</strain>
    </source>
</reference>
<feature type="transmembrane region" description="Helical" evidence="8">
    <location>
        <begin position="210"/>
        <end position="229"/>
    </location>
</feature>
<evidence type="ECO:0000256" key="2">
    <source>
        <dbReference type="ARBA" id="ARBA00022448"/>
    </source>
</evidence>
<keyword evidence="6 8" id="KW-0472">Membrane</keyword>
<keyword evidence="3" id="KW-1003">Cell membrane</keyword>
<feature type="transmembrane region" description="Helical" evidence="8">
    <location>
        <begin position="176"/>
        <end position="198"/>
    </location>
</feature>
<protein>
    <recommendedName>
        <fullName evidence="9">Major facilitator superfamily (MFS) profile domain-containing protein</fullName>
    </recommendedName>
</protein>
<evidence type="ECO:0000256" key="1">
    <source>
        <dbReference type="ARBA" id="ARBA00004651"/>
    </source>
</evidence>
<evidence type="ECO:0000259" key="9">
    <source>
        <dbReference type="PROSITE" id="PS50850"/>
    </source>
</evidence>
<dbReference type="InterPro" id="IPR005828">
    <property type="entry name" value="MFS_sugar_transport-like"/>
</dbReference>
<dbReference type="Proteomes" id="UP000245590">
    <property type="component" value="Unassembled WGS sequence"/>
</dbReference>
<dbReference type="InterPro" id="IPR036259">
    <property type="entry name" value="MFS_trans_sf"/>
</dbReference>
<feature type="transmembrane region" description="Helical" evidence="8">
    <location>
        <begin position="357"/>
        <end position="382"/>
    </location>
</feature>
<evidence type="ECO:0000256" key="5">
    <source>
        <dbReference type="ARBA" id="ARBA00022989"/>
    </source>
</evidence>
<evidence type="ECO:0000256" key="8">
    <source>
        <dbReference type="SAM" id="Phobius"/>
    </source>
</evidence>
<dbReference type="Pfam" id="PF00083">
    <property type="entry name" value="Sugar_tr"/>
    <property type="match status" value="1"/>
</dbReference>
<keyword evidence="5 8" id="KW-1133">Transmembrane helix</keyword>
<feature type="transmembrane region" description="Helical" evidence="8">
    <location>
        <begin position="403"/>
        <end position="422"/>
    </location>
</feature>
<keyword evidence="11" id="KW-1185">Reference proteome</keyword>
<dbReference type="SUPFAM" id="SSF103473">
    <property type="entry name" value="MFS general substrate transporter"/>
    <property type="match status" value="1"/>
</dbReference>
<feature type="transmembrane region" description="Helical" evidence="8">
    <location>
        <begin position="82"/>
        <end position="103"/>
    </location>
</feature>
<dbReference type="AlphaFoldDB" id="A0A2U2RNR1"/>